<accession>A0A6N3DS25</accession>
<name>A0A6N3DS25_9FIRM</name>
<feature type="domain" description="YhcG N-terminal" evidence="2">
    <location>
        <begin position="21"/>
        <end position="166"/>
    </location>
</feature>
<dbReference type="PANTHER" id="PTHR30547">
    <property type="entry name" value="UNCHARACTERIZED PROTEIN YHCG-RELATED"/>
    <property type="match status" value="1"/>
</dbReference>
<evidence type="ECO:0000259" key="1">
    <source>
        <dbReference type="Pfam" id="PF06250"/>
    </source>
</evidence>
<evidence type="ECO:0000313" key="3">
    <source>
        <dbReference type="EMBL" id="VYU28467.1"/>
    </source>
</evidence>
<dbReference type="Pfam" id="PF06250">
    <property type="entry name" value="YhcG_C"/>
    <property type="match status" value="1"/>
</dbReference>
<evidence type="ECO:0008006" key="4">
    <source>
        <dbReference type="Google" id="ProtNLM"/>
    </source>
</evidence>
<dbReference type="Gene3D" id="3.40.1350.10">
    <property type="match status" value="1"/>
</dbReference>
<protein>
    <recommendedName>
        <fullName evidence="4">Endonuclease NucS</fullName>
    </recommendedName>
</protein>
<sequence>MDKKDLAIIGDSEYKKLLLDLKEKVRRSQLKAAVKVNYELLDLYWNLGKEIVEKQKQYSWGDSFLKLLSSDLRKEFPDMGGFSAVNLKHIRYWYIFYNDYLIGLQAVTQLSDVERRIKSIPWGHNQRIMYKCKDVKEALFYIDKTIENGWSRTVLEHQIDGDLYKRVGNAVTNFDNRLPAVQSELAKQTIKDPYNFDFLTIRDKYDERELEEALVNQITSFLLELGTGFSYMGRQVHIKVGESDFYMDLLFYHVKLHSYVVVELKTEKFKPEFAGQLNFYVTAVNKNMKSNSDNQTIGILICRDKDNVVAEYSLENISQPIGISKYEISKLLEQEYKSSLPSIEEIEESIKELDSEK</sequence>
<proteinExistence type="predicted"/>
<dbReference type="Pfam" id="PF17761">
    <property type="entry name" value="DUF1016_N"/>
    <property type="match status" value="1"/>
</dbReference>
<dbReference type="InterPro" id="IPR009362">
    <property type="entry name" value="YhcG_C"/>
</dbReference>
<dbReference type="PANTHER" id="PTHR30547:SF0">
    <property type="entry name" value="BLR8175 PROTEIN"/>
    <property type="match status" value="1"/>
</dbReference>
<dbReference type="InterPro" id="IPR053148">
    <property type="entry name" value="PD-DEXK-like_domain"/>
</dbReference>
<evidence type="ECO:0000259" key="2">
    <source>
        <dbReference type="Pfam" id="PF17761"/>
    </source>
</evidence>
<dbReference type="EMBL" id="CACRUP010000024">
    <property type="protein sequence ID" value="VYU28467.1"/>
    <property type="molecule type" value="Genomic_DNA"/>
</dbReference>
<dbReference type="InterPro" id="IPR011856">
    <property type="entry name" value="tRNA_endonuc-like_dom_sf"/>
</dbReference>
<feature type="domain" description="YhcG PDDEXK nuclease" evidence="1">
    <location>
        <begin position="187"/>
        <end position="341"/>
    </location>
</feature>
<dbReference type="GO" id="GO:0003676">
    <property type="term" value="F:nucleic acid binding"/>
    <property type="evidence" value="ECO:0007669"/>
    <property type="project" value="InterPro"/>
</dbReference>
<dbReference type="InterPro" id="IPR041527">
    <property type="entry name" value="YhcG_N"/>
</dbReference>
<gene>
    <name evidence="3" type="ORF">PGLFYP46_00730</name>
</gene>
<dbReference type="RefSeq" id="WP_016648554.1">
    <property type="nucleotide sequence ID" value="NZ_CACRUP010000024.1"/>
</dbReference>
<organism evidence="3">
    <name type="scientific">Peptoniphilus gorbachii</name>
    <dbReference type="NCBI Taxonomy" id="411567"/>
    <lineage>
        <taxon>Bacteria</taxon>
        <taxon>Bacillati</taxon>
        <taxon>Bacillota</taxon>
        <taxon>Tissierellia</taxon>
        <taxon>Tissierellales</taxon>
        <taxon>Peptoniphilaceae</taxon>
        <taxon>Peptoniphilus</taxon>
    </lineage>
</organism>
<dbReference type="AlphaFoldDB" id="A0A6N3DS25"/>
<reference evidence="3" key="1">
    <citation type="submission" date="2019-11" db="EMBL/GenBank/DDBJ databases">
        <authorList>
            <person name="Feng L."/>
        </authorList>
    </citation>
    <scope>NUCLEOTIDE SEQUENCE</scope>
    <source>
        <strain evidence="3">PgorbachiiLFYP46</strain>
    </source>
</reference>